<gene>
    <name evidence="2" type="ORF">FB458_0098</name>
</gene>
<proteinExistence type="predicted"/>
<dbReference type="SUPFAM" id="SSF82549">
    <property type="entry name" value="DAK1/DegV-like"/>
    <property type="match status" value="1"/>
</dbReference>
<keyword evidence="3" id="KW-1185">Reference proteome</keyword>
<dbReference type="Pfam" id="PF02645">
    <property type="entry name" value="DegV"/>
    <property type="match status" value="1"/>
</dbReference>
<dbReference type="PROSITE" id="PS51482">
    <property type="entry name" value="DEGV"/>
    <property type="match status" value="1"/>
</dbReference>
<accession>A0A542DVD0</accession>
<dbReference type="AlphaFoldDB" id="A0A542DVD0"/>
<dbReference type="InterPro" id="IPR043168">
    <property type="entry name" value="DegV_C"/>
</dbReference>
<dbReference type="EMBL" id="VFMN01000001">
    <property type="protein sequence ID" value="TQJ07052.1"/>
    <property type="molecule type" value="Genomic_DNA"/>
</dbReference>
<name>A0A542DVD0_9MICO</name>
<comment type="caution">
    <text evidence="2">The sequence shown here is derived from an EMBL/GenBank/DDBJ whole genome shotgun (WGS) entry which is preliminary data.</text>
</comment>
<reference evidence="2 3" key="1">
    <citation type="submission" date="2019-06" db="EMBL/GenBank/DDBJ databases">
        <title>Sequencing the genomes of 1000 actinobacteria strains.</title>
        <authorList>
            <person name="Klenk H.-P."/>
        </authorList>
    </citation>
    <scope>NUCLEOTIDE SEQUENCE [LARGE SCALE GENOMIC DNA]</scope>
    <source>
        <strain evidence="2 3">DSM 18607</strain>
    </source>
</reference>
<evidence type="ECO:0000313" key="2">
    <source>
        <dbReference type="EMBL" id="TQJ07052.1"/>
    </source>
</evidence>
<dbReference type="PANTHER" id="PTHR33434">
    <property type="entry name" value="DEGV DOMAIN-CONTAINING PROTEIN DR_1986-RELATED"/>
    <property type="match status" value="1"/>
</dbReference>
<protein>
    <submittedName>
        <fullName evidence="2">DegV family protein with EDD domain</fullName>
    </submittedName>
</protein>
<sequence length="285" mass="28784">MSVAVVTDSTAYLPRELVAAAATPLTIVPLHVVVGSLDRRESDVEPDDLAAALRSFTPVSTSRPTPQAFLGAYEQLAAEGATSVVSVHLSADMSGTVQSAQLAAGQAPLPVTVVDARTLGMAMGYAVLSAAQAAGRGAGPEEVAAVARARAAASSVAFYVDTLEHLRRGGRIGAASALLGSALAIKPILTIREGAIEPLERVRTSSRALARLAALALEAAGRAPGVVDVAVQHLDGEARAQGLAQQLRADLPADRVGEVVVGQLGAVVGAHVGPGTVAVVVSPRP</sequence>
<dbReference type="RefSeq" id="WP_141845813.1">
    <property type="nucleotide sequence ID" value="NZ_BAAAPR010000018.1"/>
</dbReference>
<organism evidence="2 3">
    <name type="scientific">Lapillicoccus jejuensis</name>
    <dbReference type="NCBI Taxonomy" id="402171"/>
    <lineage>
        <taxon>Bacteria</taxon>
        <taxon>Bacillati</taxon>
        <taxon>Actinomycetota</taxon>
        <taxon>Actinomycetes</taxon>
        <taxon>Micrococcales</taxon>
        <taxon>Intrasporangiaceae</taxon>
        <taxon>Lapillicoccus</taxon>
    </lineage>
</organism>
<dbReference type="GO" id="GO:0008289">
    <property type="term" value="F:lipid binding"/>
    <property type="evidence" value="ECO:0007669"/>
    <property type="project" value="UniProtKB-KW"/>
</dbReference>
<keyword evidence="1" id="KW-0446">Lipid-binding</keyword>
<dbReference type="NCBIfam" id="TIGR00762">
    <property type="entry name" value="DegV"/>
    <property type="match status" value="1"/>
</dbReference>
<dbReference type="Gene3D" id="3.40.50.10170">
    <property type="match status" value="1"/>
</dbReference>
<dbReference type="InterPro" id="IPR050270">
    <property type="entry name" value="DegV_domain_contain"/>
</dbReference>
<evidence type="ECO:0000256" key="1">
    <source>
        <dbReference type="ARBA" id="ARBA00023121"/>
    </source>
</evidence>
<dbReference type="Gene3D" id="3.30.1180.10">
    <property type="match status" value="1"/>
</dbReference>
<dbReference type="InterPro" id="IPR003797">
    <property type="entry name" value="DegV"/>
</dbReference>
<dbReference type="PANTHER" id="PTHR33434:SF2">
    <property type="entry name" value="FATTY ACID-BINDING PROTEIN TM_1468"/>
    <property type="match status" value="1"/>
</dbReference>
<dbReference type="Proteomes" id="UP000317893">
    <property type="component" value="Unassembled WGS sequence"/>
</dbReference>
<dbReference type="OrthoDB" id="9760324at2"/>
<evidence type="ECO:0000313" key="3">
    <source>
        <dbReference type="Proteomes" id="UP000317893"/>
    </source>
</evidence>